<dbReference type="GO" id="GO:0006730">
    <property type="term" value="P:one-carbon metabolic process"/>
    <property type="evidence" value="ECO:0007669"/>
    <property type="project" value="UniProtKB-KW"/>
</dbReference>
<evidence type="ECO:0000313" key="10">
    <source>
        <dbReference type="EMBL" id="OZG52119.1"/>
    </source>
</evidence>
<keyword evidence="5" id="KW-0521">NADP</keyword>
<dbReference type="InterPro" id="IPR012259">
    <property type="entry name" value="DHFR"/>
</dbReference>
<dbReference type="OrthoDB" id="9804315at2"/>
<dbReference type="PROSITE" id="PS00075">
    <property type="entry name" value="DHFR_1"/>
    <property type="match status" value="1"/>
</dbReference>
<proteinExistence type="inferred from homology"/>
<name>A0A261EZ21_9BIFI</name>
<comment type="similarity">
    <text evidence="2 7">Belongs to the dihydrofolate reductase family.</text>
</comment>
<dbReference type="RefSeq" id="WP_094660502.1">
    <property type="nucleotide sequence ID" value="NZ_MWWR01000005.1"/>
</dbReference>
<feature type="compositionally biased region" description="Acidic residues" evidence="8">
    <location>
        <begin position="29"/>
        <end position="47"/>
    </location>
</feature>
<dbReference type="GO" id="GO:0016301">
    <property type="term" value="F:kinase activity"/>
    <property type="evidence" value="ECO:0007669"/>
    <property type="project" value="UniProtKB-KW"/>
</dbReference>
<dbReference type="CDD" id="cd00209">
    <property type="entry name" value="DHFR"/>
    <property type="match status" value="1"/>
</dbReference>
<dbReference type="Pfam" id="PF00186">
    <property type="entry name" value="DHFR_1"/>
    <property type="match status" value="1"/>
</dbReference>
<dbReference type="PANTHER" id="PTHR48069:SF3">
    <property type="entry name" value="DIHYDROFOLATE REDUCTASE"/>
    <property type="match status" value="1"/>
</dbReference>
<evidence type="ECO:0000256" key="7">
    <source>
        <dbReference type="RuleBase" id="RU004474"/>
    </source>
</evidence>
<organism evidence="10 11">
    <name type="scientific">Pseudoscardovia radai</name>
    <dbReference type="NCBI Taxonomy" id="987066"/>
    <lineage>
        <taxon>Bacteria</taxon>
        <taxon>Bacillati</taxon>
        <taxon>Actinomycetota</taxon>
        <taxon>Actinomycetes</taxon>
        <taxon>Bifidobacteriales</taxon>
        <taxon>Bifidobacteriaceae</taxon>
        <taxon>Pseudoscardovia</taxon>
    </lineage>
</organism>
<gene>
    <name evidence="10" type="ORF">PSRA_0669</name>
</gene>
<feature type="region of interest" description="Disordered" evidence="8">
    <location>
        <begin position="1"/>
        <end position="47"/>
    </location>
</feature>
<keyword evidence="10" id="KW-0418">Kinase</keyword>
<dbReference type="Gene3D" id="3.40.430.10">
    <property type="entry name" value="Dihydrofolate Reductase, subunit A"/>
    <property type="match status" value="1"/>
</dbReference>
<evidence type="ECO:0000256" key="2">
    <source>
        <dbReference type="ARBA" id="ARBA00009539"/>
    </source>
</evidence>
<evidence type="ECO:0000256" key="1">
    <source>
        <dbReference type="ARBA" id="ARBA00004903"/>
    </source>
</evidence>
<dbReference type="GO" id="GO:0046654">
    <property type="term" value="P:tetrahydrofolate biosynthetic process"/>
    <property type="evidence" value="ECO:0007669"/>
    <property type="project" value="UniProtKB-UniPathway"/>
</dbReference>
<keyword evidence="4" id="KW-0554">One-carbon metabolism</keyword>
<protein>
    <recommendedName>
        <fullName evidence="3">dihydrofolate reductase</fullName>
        <ecNumber evidence="3">1.5.1.3</ecNumber>
    </recommendedName>
</protein>
<evidence type="ECO:0000256" key="8">
    <source>
        <dbReference type="SAM" id="MobiDB-lite"/>
    </source>
</evidence>
<keyword evidence="10" id="KW-0808">Transferase</keyword>
<dbReference type="PANTHER" id="PTHR48069">
    <property type="entry name" value="DIHYDROFOLATE REDUCTASE"/>
    <property type="match status" value="1"/>
</dbReference>
<feature type="compositionally biased region" description="Basic and acidic residues" evidence="8">
    <location>
        <begin position="1"/>
        <end position="15"/>
    </location>
</feature>
<accession>A0A261EZ21</accession>
<dbReference type="GO" id="GO:0046452">
    <property type="term" value="P:dihydrofolate metabolic process"/>
    <property type="evidence" value="ECO:0007669"/>
    <property type="project" value="TreeGrafter"/>
</dbReference>
<evidence type="ECO:0000256" key="5">
    <source>
        <dbReference type="ARBA" id="ARBA00022857"/>
    </source>
</evidence>
<dbReference type="UniPathway" id="UPA00077">
    <property type="reaction ID" value="UER00158"/>
</dbReference>
<dbReference type="PROSITE" id="PS51330">
    <property type="entry name" value="DHFR_2"/>
    <property type="match status" value="1"/>
</dbReference>
<dbReference type="EC" id="1.5.1.3" evidence="3"/>
<feature type="domain" description="DHFR" evidence="9">
    <location>
        <begin position="53"/>
        <end position="234"/>
    </location>
</feature>
<evidence type="ECO:0000259" key="9">
    <source>
        <dbReference type="PROSITE" id="PS51330"/>
    </source>
</evidence>
<dbReference type="PRINTS" id="PR00070">
    <property type="entry name" value="DHFR"/>
</dbReference>
<dbReference type="InterPro" id="IPR024072">
    <property type="entry name" value="DHFR-like_dom_sf"/>
</dbReference>
<keyword evidence="6" id="KW-0560">Oxidoreductase</keyword>
<dbReference type="InterPro" id="IPR001796">
    <property type="entry name" value="DHFR_dom"/>
</dbReference>
<evidence type="ECO:0000256" key="6">
    <source>
        <dbReference type="ARBA" id="ARBA00023002"/>
    </source>
</evidence>
<reference evidence="10 11" key="1">
    <citation type="journal article" date="2017" name="BMC Genomics">
        <title>Comparative genomic and phylogenomic analyses of the Bifidobacteriaceae family.</title>
        <authorList>
            <person name="Lugli G.A."/>
            <person name="Milani C."/>
            <person name="Turroni F."/>
            <person name="Duranti S."/>
            <person name="Mancabelli L."/>
            <person name="Mangifesta M."/>
            <person name="Ferrario C."/>
            <person name="Modesto M."/>
            <person name="Mattarelli P."/>
            <person name="Jiri K."/>
            <person name="van Sinderen D."/>
            <person name="Ventura M."/>
        </authorList>
    </citation>
    <scope>NUCLEOTIDE SEQUENCE [LARGE SCALE GENOMIC DNA]</scope>
    <source>
        <strain evidence="10 11">DSM 24742</strain>
    </source>
</reference>
<dbReference type="AlphaFoldDB" id="A0A261EZ21"/>
<dbReference type="GO" id="GO:0005829">
    <property type="term" value="C:cytosol"/>
    <property type="evidence" value="ECO:0007669"/>
    <property type="project" value="TreeGrafter"/>
</dbReference>
<dbReference type="Proteomes" id="UP000216725">
    <property type="component" value="Unassembled WGS sequence"/>
</dbReference>
<sequence>MEHDSHSRTDHHEPKPGFSGHLNHGRELGDDDLYEDEEEYDEFDGDDEPKRTWVNLIWAQAHTPDGGEGIGLAGGIPWHLGEDLKHFKALTVSHPVIMGRRTWESLGGKPLPNRDNIVISSDPSFRAPGAIVISSPEAALECASQSAIPDDGMDHSEIWIIGGSTVFQEMMEEADRAYVTQIDATFDTDTHAPTLVGDWALEDESPWMTPAKDEGIPRFRYRVYRKIEKNDDED</sequence>
<comment type="pathway">
    <text evidence="1">Cofactor biosynthesis; tetrahydrofolate biosynthesis; 5,6,7,8-tetrahydrofolate from 7,8-dihydrofolate: step 1/1.</text>
</comment>
<dbReference type="SUPFAM" id="SSF53597">
    <property type="entry name" value="Dihydrofolate reductase-like"/>
    <property type="match status" value="1"/>
</dbReference>
<evidence type="ECO:0000256" key="4">
    <source>
        <dbReference type="ARBA" id="ARBA00022563"/>
    </source>
</evidence>
<comment type="caution">
    <text evidence="10">The sequence shown here is derived from an EMBL/GenBank/DDBJ whole genome shotgun (WGS) entry which is preliminary data.</text>
</comment>
<evidence type="ECO:0000256" key="3">
    <source>
        <dbReference type="ARBA" id="ARBA00012856"/>
    </source>
</evidence>
<dbReference type="EMBL" id="MWWR01000005">
    <property type="protein sequence ID" value="OZG52119.1"/>
    <property type="molecule type" value="Genomic_DNA"/>
</dbReference>
<dbReference type="GO" id="GO:0050661">
    <property type="term" value="F:NADP binding"/>
    <property type="evidence" value="ECO:0007669"/>
    <property type="project" value="InterPro"/>
</dbReference>
<keyword evidence="11" id="KW-1185">Reference proteome</keyword>
<dbReference type="GO" id="GO:0046655">
    <property type="term" value="P:folic acid metabolic process"/>
    <property type="evidence" value="ECO:0007669"/>
    <property type="project" value="TreeGrafter"/>
</dbReference>
<evidence type="ECO:0000313" key="11">
    <source>
        <dbReference type="Proteomes" id="UP000216725"/>
    </source>
</evidence>
<dbReference type="InterPro" id="IPR017925">
    <property type="entry name" value="DHFR_CS"/>
</dbReference>
<dbReference type="GO" id="GO:0004146">
    <property type="term" value="F:dihydrofolate reductase activity"/>
    <property type="evidence" value="ECO:0007669"/>
    <property type="project" value="UniProtKB-EC"/>
</dbReference>